<dbReference type="STRING" id="282301.A0A267EFV0"/>
<feature type="domain" description="PSI" evidence="8">
    <location>
        <begin position="863"/>
        <end position="909"/>
    </location>
</feature>
<evidence type="ECO:0000256" key="6">
    <source>
        <dbReference type="SAM" id="Phobius"/>
    </source>
</evidence>
<evidence type="ECO:0000256" key="2">
    <source>
        <dbReference type="ARBA" id="ARBA00023136"/>
    </source>
</evidence>
<dbReference type="OrthoDB" id="125363at2759"/>
<sequence length="2189" mass="238392">MQQSLPRHQRLLLLLLLIILQLGGSVSSSEVPSSTNSYQTSYNGNNFSHLELYTDPTGRELVLAAQKNALIRLSPDLSQSSRTLLGPLNDSKTCMPHQIHQGMPNCHLAPMDNYIRAVDIVNGSMLHFCMSYLSGSCASVRLTALDAPLLVNTTAVAEVLSESVDGLLCRNPESDIFLTVSDRSLGRGGSVPDALYLTMPFCASRPDKIEPTLAIVDPQTLRKFAVSEEFNFFQAEIVSRRDFIRPGGLAHHASFRRVSKDARGLRRSCVYLVLTARAGPLRRARLRLARLCSADLSLSNYVEALVDCGGCGTLKGRDEVDCVGRAAAVAPAGRHLARHLNISSTSDTEVLFLTSSHNNRSGVCAVRMLQVDQLLDLILDDCRQGRPQALYGPAYLRDELPCSQVNGASGSGGASSSARGIWAGIVSANPDRVIRAPFMAEVPEPADEVTAVASVATRRGDQLIYSGTLLGSLLGYRIDSSISSLPKMAFFQTQIGQKPILAVRTGEDRLLALTESQVHSQPYANCEAQYFTCSTCLSPSNPHCLWSNLPGSNGGCRTVKPREQYNLTAIASLAEVTEPERCARVTLISGEGVDVDQLRQGGETAASVVAEVANAPLGLPLHCQLEVAGNASEAAEVARVQYNGTAAVVTCGLSTARLAALLGDRSSRQLTLQLSVNSNPGQSALASAELFAFACSRHSSCNSCTEGGRGRCGWCVPEGRCLTAGSSCGVDSFASESLLLTRSRCPVIHLASGASEAPMLPSGASQGQARLVYAAAGLQAYMRSLYCRVSCPGTSALNLSASLSDDGREFNCRIPTGTRLTYASKTLQNVTCSVRFYWTTGTSSGGRRLLDSDGPAGSLVLYKCQAMAGSCDACVLAVSQRYGCVWCGDSCAVESSCSASRVPHGGLCANPRLLSVRPAKLAPRPGLRLRADGDNLGNSPESLSARLLADSAPALDCRIDALRYRPGQSFVCHVDDAAPMEDVGDYRLEVSVLGLANGSTATAVSGPLPVRLPSVDSVTPSTVQRGGRVVVRLRGANLDAGSDLFVSWRLVAGNNTTEHGLEVNSAEVLERSHGSMTVKLATFNATGTYHPVLSVQGSVVQNPTLGADLLLQVMPNAKLAIASDELRSALIPSGGLDFVISGQGLSNVRRAALRFVELSNASSRTGDAPLTLESPCHLVMPDTTSADTERLVCPSPRVPISIAKKDRRQRRQRRSFIEGSQPVRRFSATILLDELSYPYSTTLTLFPNPIIEPLSSRPPVLLQSSSDARQTRKLQLFGRGLLQSVRPADIRVTVGSAPCQGVTQVRSAASELEVFTCQFRLTENDLGQALPVRASIGRLNFELGYLTFVVEFPWSYVYAIAGIGSMLLIAAAIACCIHAHQRSRKRSDKVNGIEVHLNKLEAKVSKSCRDAFAELQLNSSPDSTEDSTAPAPVRTYGQFAAYSCFAERYKERFIANDCLFADVATEEAANGHDSADVRKALGQLRHLLLNEDFLLTLIAALESRTDSFMHQERNHFGSLVSALLFSDPTYFTRILTALIRQLIERKRDAHDNCKVTFRRCDSVAERLLPNWLAFLMYDHLASRVAEPLYRLSREMRLQIYRGPVDQVTEDSRYTINEQKLLKKEITFRPMILVFYDRFGQFGNGAEPLQCKVSVLDCDTVRQAKEKILDAVYSRLRVPASRRLPASRFDLIRFGTPPTVAAVEPTASGERGIQVLQEMDDIDVGGSSDGMQRLRRMSCLNLIDPDASTNNNGGGNAAGCGPFWVYLRPRKNAGNSIESTRRGLCKADIGSLPGGVSSKSLQDMKHISSSYSRLSTSAPRQYHLIQPSGPASHTLDRGTKKRRHGGRAKKGDADGGEADNEQIVSEVLYPILLSTKKNLVNKITDLFAALFPTDQELQQQLKQLKRQSTVVSVEQDQQLQQQQHQQQVDVPQCLIYLFDLLDQLAKKERGEKAPDVAHVWKSNALMLRFYTHHLLNVEYLLDVEVPGPVRYCMSTVSTLFMDACSAEQPKKPDKTSTAQRLLFYSEIASLHQRVNAYYALLRKRSLTCESGGNDDSSLTAASLAQSTSQSQYHQQQQQQSPPPPPLPPPPRECRPFNAGPLLKELFVCFVFKYFDDVVRHLQQQRVSQSLIANLQSVAHVLSSESPQQQQQQQQQHQQNQQHHTLSSSGSRDRKKRSNSRPALDSNAYDF</sequence>
<accession>A0A267EFV0</accession>
<reference evidence="10 11" key="1">
    <citation type="submission" date="2017-06" db="EMBL/GenBank/DDBJ databases">
        <title>A platform for efficient transgenesis in Macrostomum lignano, a flatworm model organism for stem cell research.</title>
        <authorList>
            <person name="Berezikov E."/>
        </authorList>
    </citation>
    <scope>NUCLEOTIDE SEQUENCE [LARGE SCALE GENOMIC DNA]</scope>
    <source>
        <strain evidence="10">DV1</strain>
        <tissue evidence="10">Whole organism</tissue>
    </source>
</reference>
<evidence type="ECO:0000256" key="7">
    <source>
        <dbReference type="SAM" id="SignalP"/>
    </source>
</evidence>
<dbReference type="SMART" id="SM00423">
    <property type="entry name" value="PSI"/>
    <property type="match status" value="3"/>
</dbReference>
<dbReference type="Gene3D" id="2.130.10.10">
    <property type="entry name" value="YVTN repeat-like/Quinoprotein amine dehydrogenase"/>
    <property type="match status" value="1"/>
</dbReference>
<feature type="domain" description="PSI" evidence="8">
    <location>
        <begin position="525"/>
        <end position="583"/>
    </location>
</feature>
<gene>
    <name evidence="10" type="ORF">BOX15_Mlig021316g3</name>
</gene>
<dbReference type="SMART" id="SM00630">
    <property type="entry name" value="Sema"/>
    <property type="match status" value="1"/>
</dbReference>
<dbReference type="InterPro" id="IPR001627">
    <property type="entry name" value="Semap_dom"/>
</dbReference>
<dbReference type="InterPro" id="IPR016201">
    <property type="entry name" value="PSI"/>
</dbReference>
<keyword evidence="3" id="KW-1015">Disulfide bond</keyword>
<keyword evidence="11" id="KW-1185">Reference proteome</keyword>
<comment type="subcellular location">
    <subcellularLocation>
        <location evidence="1">Membrane</location>
    </subcellularLocation>
</comment>
<dbReference type="Pfam" id="PF01437">
    <property type="entry name" value="PSI"/>
    <property type="match status" value="1"/>
</dbReference>
<evidence type="ECO:0008006" key="12">
    <source>
        <dbReference type="Google" id="ProtNLM"/>
    </source>
</evidence>
<evidence type="ECO:0000256" key="1">
    <source>
        <dbReference type="ARBA" id="ARBA00004370"/>
    </source>
</evidence>
<dbReference type="Proteomes" id="UP000215902">
    <property type="component" value="Unassembled WGS sequence"/>
</dbReference>
<feature type="domain" description="Sema" evidence="9">
    <location>
        <begin position="47"/>
        <end position="509"/>
    </location>
</feature>
<dbReference type="GO" id="GO:0017154">
    <property type="term" value="F:semaphorin receptor activity"/>
    <property type="evidence" value="ECO:0007669"/>
    <property type="project" value="InterPro"/>
</dbReference>
<dbReference type="InterPro" id="IPR013783">
    <property type="entry name" value="Ig-like_fold"/>
</dbReference>
<evidence type="ECO:0000259" key="9">
    <source>
        <dbReference type="SMART" id="SM00630"/>
    </source>
</evidence>
<dbReference type="InterPro" id="IPR031148">
    <property type="entry name" value="Plexin"/>
</dbReference>
<evidence type="ECO:0000256" key="4">
    <source>
        <dbReference type="ARBA" id="ARBA00023180"/>
    </source>
</evidence>
<dbReference type="InterPro" id="IPR013548">
    <property type="entry name" value="Plexin_cytoplasmic_RasGAP_dom"/>
</dbReference>
<dbReference type="Gene3D" id="2.60.40.10">
    <property type="entry name" value="Immunoglobulins"/>
    <property type="match status" value="2"/>
</dbReference>
<feature type="chain" id="PRO_5012040424" description="Sema domain-containing protein" evidence="7">
    <location>
        <begin position="29"/>
        <end position="2189"/>
    </location>
</feature>
<dbReference type="Pfam" id="PF20170">
    <property type="entry name" value="Plexin_RBD"/>
    <property type="match status" value="1"/>
</dbReference>
<keyword evidence="4" id="KW-0325">Glycoprotein</keyword>
<dbReference type="InterPro" id="IPR015943">
    <property type="entry name" value="WD40/YVTN_repeat-like_dom_sf"/>
</dbReference>
<evidence type="ECO:0000256" key="3">
    <source>
        <dbReference type="ARBA" id="ARBA00023157"/>
    </source>
</evidence>
<evidence type="ECO:0000313" key="10">
    <source>
        <dbReference type="EMBL" id="PAA60401.1"/>
    </source>
</evidence>
<keyword evidence="7" id="KW-0732">Signal</keyword>
<feature type="region of interest" description="Disordered" evidence="5">
    <location>
        <begin position="1822"/>
        <end position="1856"/>
    </location>
</feature>
<organism evidence="10 11">
    <name type="scientific">Macrostomum lignano</name>
    <dbReference type="NCBI Taxonomy" id="282301"/>
    <lineage>
        <taxon>Eukaryota</taxon>
        <taxon>Metazoa</taxon>
        <taxon>Spiralia</taxon>
        <taxon>Lophotrochozoa</taxon>
        <taxon>Platyhelminthes</taxon>
        <taxon>Rhabditophora</taxon>
        <taxon>Macrostomorpha</taxon>
        <taxon>Macrostomida</taxon>
        <taxon>Macrostomidae</taxon>
        <taxon>Macrostomum</taxon>
    </lineage>
</organism>
<keyword evidence="6" id="KW-1133">Transmembrane helix</keyword>
<comment type="caution">
    <text evidence="10">The sequence shown here is derived from an EMBL/GenBank/DDBJ whole genome shotgun (WGS) entry which is preliminary data.</text>
</comment>
<protein>
    <recommendedName>
        <fullName evidence="12">Sema domain-containing protein</fullName>
    </recommendedName>
</protein>
<proteinExistence type="predicted"/>
<dbReference type="PANTHER" id="PTHR22625">
    <property type="entry name" value="PLEXIN"/>
    <property type="match status" value="1"/>
</dbReference>
<dbReference type="SUPFAM" id="SSF101912">
    <property type="entry name" value="Sema domain"/>
    <property type="match status" value="1"/>
</dbReference>
<dbReference type="GO" id="GO:0016020">
    <property type="term" value="C:membrane"/>
    <property type="evidence" value="ECO:0007669"/>
    <property type="project" value="UniProtKB-SubCell"/>
</dbReference>
<evidence type="ECO:0000313" key="11">
    <source>
        <dbReference type="Proteomes" id="UP000215902"/>
    </source>
</evidence>
<dbReference type="PANTHER" id="PTHR22625:SF70">
    <property type="entry name" value="PLEXIN A, ISOFORM A"/>
    <property type="match status" value="1"/>
</dbReference>
<dbReference type="Pfam" id="PF08337">
    <property type="entry name" value="Plexin_cytopl"/>
    <property type="match status" value="2"/>
</dbReference>
<dbReference type="Gene3D" id="1.10.506.10">
    <property type="entry name" value="GTPase Activation - p120gap, domain 1"/>
    <property type="match status" value="2"/>
</dbReference>
<feature type="signal peptide" evidence="7">
    <location>
        <begin position="1"/>
        <end position="28"/>
    </location>
</feature>
<feature type="region of interest" description="Disordered" evidence="5">
    <location>
        <begin position="2056"/>
        <end position="2094"/>
    </location>
</feature>
<dbReference type="InterPro" id="IPR036352">
    <property type="entry name" value="Semap_dom_sf"/>
</dbReference>
<dbReference type="InterPro" id="IPR002165">
    <property type="entry name" value="Plexin_repeat"/>
</dbReference>
<evidence type="ECO:0000259" key="8">
    <source>
        <dbReference type="SMART" id="SM00423"/>
    </source>
</evidence>
<dbReference type="InterPro" id="IPR008936">
    <property type="entry name" value="Rho_GTPase_activation_prot"/>
</dbReference>
<name>A0A267EFV0_9PLAT</name>
<dbReference type="Gene3D" id="3.10.20.90">
    <property type="entry name" value="Phosphatidylinositol 3-kinase Catalytic Subunit, Chain A, domain 1"/>
    <property type="match status" value="1"/>
</dbReference>
<feature type="compositionally biased region" description="Low complexity" evidence="5">
    <location>
        <begin position="2056"/>
        <end position="2078"/>
    </location>
</feature>
<feature type="transmembrane region" description="Helical" evidence="6">
    <location>
        <begin position="1356"/>
        <end position="1379"/>
    </location>
</feature>
<feature type="compositionally biased region" description="Low complexity" evidence="5">
    <location>
        <begin position="2146"/>
        <end position="2168"/>
    </location>
</feature>
<keyword evidence="2 6" id="KW-0472">Membrane</keyword>
<dbReference type="EMBL" id="NIVC01002156">
    <property type="protein sequence ID" value="PAA60401.1"/>
    <property type="molecule type" value="Genomic_DNA"/>
</dbReference>
<feature type="domain" description="PSI" evidence="8">
    <location>
        <begin position="694"/>
        <end position="746"/>
    </location>
</feature>
<feature type="compositionally biased region" description="Pro residues" evidence="5">
    <location>
        <begin position="2079"/>
        <end position="2089"/>
    </location>
</feature>
<feature type="region of interest" description="Disordered" evidence="5">
    <location>
        <begin position="2141"/>
        <end position="2189"/>
    </location>
</feature>
<dbReference type="SUPFAM" id="SSF48350">
    <property type="entry name" value="GTPase activation domain, GAP"/>
    <property type="match status" value="1"/>
</dbReference>
<feature type="compositionally biased region" description="Basic residues" evidence="5">
    <location>
        <begin position="1838"/>
        <end position="1847"/>
    </location>
</feature>
<keyword evidence="6" id="KW-0812">Transmembrane</keyword>
<dbReference type="InterPro" id="IPR046800">
    <property type="entry name" value="Plexin_RBD"/>
</dbReference>
<evidence type="ECO:0000256" key="5">
    <source>
        <dbReference type="SAM" id="MobiDB-lite"/>
    </source>
</evidence>